<name>A0ACB9CVW1_CICIN</name>
<gene>
    <name evidence="1" type="ORF">L2E82_28245</name>
</gene>
<evidence type="ECO:0000313" key="2">
    <source>
        <dbReference type="Proteomes" id="UP001055811"/>
    </source>
</evidence>
<dbReference type="EMBL" id="CM042013">
    <property type="protein sequence ID" value="KAI3738222.1"/>
    <property type="molecule type" value="Genomic_DNA"/>
</dbReference>
<keyword evidence="2" id="KW-1185">Reference proteome</keyword>
<reference evidence="1 2" key="2">
    <citation type="journal article" date="2022" name="Mol. Ecol. Resour.">
        <title>The genomes of chicory, endive, great burdock and yacon provide insights into Asteraceae paleo-polyploidization history and plant inulin production.</title>
        <authorList>
            <person name="Fan W."/>
            <person name="Wang S."/>
            <person name="Wang H."/>
            <person name="Wang A."/>
            <person name="Jiang F."/>
            <person name="Liu H."/>
            <person name="Zhao H."/>
            <person name="Xu D."/>
            <person name="Zhang Y."/>
        </authorList>
    </citation>
    <scope>NUCLEOTIDE SEQUENCE [LARGE SCALE GENOMIC DNA]</scope>
    <source>
        <strain evidence="2">cv. Punajuju</strain>
        <tissue evidence="1">Leaves</tissue>
    </source>
</reference>
<reference evidence="2" key="1">
    <citation type="journal article" date="2022" name="Mol. Ecol. Resour.">
        <title>The genomes of chicory, endive, great burdock and yacon provide insights into Asteraceae palaeo-polyploidization history and plant inulin production.</title>
        <authorList>
            <person name="Fan W."/>
            <person name="Wang S."/>
            <person name="Wang H."/>
            <person name="Wang A."/>
            <person name="Jiang F."/>
            <person name="Liu H."/>
            <person name="Zhao H."/>
            <person name="Xu D."/>
            <person name="Zhang Y."/>
        </authorList>
    </citation>
    <scope>NUCLEOTIDE SEQUENCE [LARGE SCALE GENOMIC DNA]</scope>
    <source>
        <strain evidence="2">cv. Punajuju</strain>
    </source>
</reference>
<sequence>MKRFTRSNEIDSGIKTRAVVFLGREVRMRVERRSGEMIETVGVWDRVLFLVQIPSHVESTGSDKLRNIAMIL</sequence>
<evidence type="ECO:0000313" key="1">
    <source>
        <dbReference type="EMBL" id="KAI3738222.1"/>
    </source>
</evidence>
<organism evidence="1 2">
    <name type="scientific">Cichorium intybus</name>
    <name type="common">Chicory</name>
    <dbReference type="NCBI Taxonomy" id="13427"/>
    <lineage>
        <taxon>Eukaryota</taxon>
        <taxon>Viridiplantae</taxon>
        <taxon>Streptophyta</taxon>
        <taxon>Embryophyta</taxon>
        <taxon>Tracheophyta</taxon>
        <taxon>Spermatophyta</taxon>
        <taxon>Magnoliopsida</taxon>
        <taxon>eudicotyledons</taxon>
        <taxon>Gunneridae</taxon>
        <taxon>Pentapetalae</taxon>
        <taxon>asterids</taxon>
        <taxon>campanulids</taxon>
        <taxon>Asterales</taxon>
        <taxon>Asteraceae</taxon>
        <taxon>Cichorioideae</taxon>
        <taxon>Cichorieae</taxon>
        <taxon>Cichoriinae</taxon>
        <taxon>Cichorium</taxon>
    </lineage>
</organism>
<dbReference type="Proteomes" id="UP001055811">
    <property type="component" value="Linkage Group LG05"/>
</dbReference>
<accession>A0ACB9CVW1</accession>
<proteinExistence type="predicted"/>
<protein>
    <submittedName>
        <fullName evidence="1">Uncharacterized protein</fullName>
    </submittedName>
</protein>
<comment type="caution">
    <text evidence="1">The sequence shown here is derived from an EMBL/GenBank/DDBJ whole genome shotgun (WGS) entry which is preliminary data.</text>
</comment>